<dbReference type="GO" id="GO:0005762">
    <property type="term" value="C:mitochondrial large ribosomal subunit"/>
    <property type="evidence" value="ECO:0007669"/>
    <property type="project" value="TreeGrafter"/>
</dbReference>
<evidence type="ECO:0000313" key="10">
    <source>
        <dbReference type="EMBL" id="RAL16441.1"/>
    </source>
</evidence>
<dbReference type="Proteomes" id="UP000248961">
    <property type="component" value="Unassembled WGS sequence"/>
</dbReference>
<evidence type="ECO:0000256" key="8">
    <source>
        <dbReference type="ARBA" id="ARBA00035399"/>
    </source>
</evidence>
<dbReference type="RefSeq" id="XP_025555595.1">
    <property type="nucleotide sequence ID" value="XM_025699679.1"/>
</dbReference>
<dbReference type="GeneID" id="37203968"/>
<dbReference type="STRING" id="1450537.A0A395I8T3"/>
<keyword evidence="11" id="KW-1185">Reference proteome</keyword>
<evidence type="ECO:0000256" key="3">
    <source>
        <dbReference type="ARBA" id="ARBA00022980"/>
    </source>
</evidence>
<dbReference type="GO" id="GO:0003735">
    <property type="term" value="F:structural constituent of ribosome"/>
    <property type="evidence" value="ECO:0007669"/>
    <property type="project" value="InterPro"/>
</dbReference>
<comment type="similarity">
    <text evidence="2">Belongs to the universal ribosomal protein uL29 family.</text>
</comment>
<organism evidence="10 11">
    <name type="scientific">Aspergillus homomorphus (strain CBS 101889)</name>
    <dbReference type="NCBI Taxonomy" id="1450537"/>
    <lineage>
        <taxon>Eukaryota</taxon>
        <taxon>Fungi</taxon>
        <taxon>Dikarya</taxon>
        <taxon>Ascomycota</taxon>
        <taxon>Pezizomycotina</taxon>
        <taxon>Eurotiomycetes</taxon>
        <taxon>Eurotiomycetidae</taxon>
        <taxon>Eurotiales</taxon>
        <taxon>Aspergillaceae</taxon>
        <taxon>Aspergillus</taxon>
        <taxon>Aspergillus subgen. Circumdati</taxon>
    </lineage>
</organism>
<feature type="compositionally biased region" description="Basic and acidic residues" evidence="9">
    <location>
        <begin position="223"/>
        <end position="246"/>
    </location>
</feature>
<comment type="subunit">
    <text evidence="6">Component of the mitochondrial large ribosomal subunit. Mature mitochondrial ribosomes consist of a small (37S) and a large (54S) subunit. The 37S subunit contains at least 33 different proteins and 1 molecule of RNA (15S). The 54S subunit contains at least 45 different proteins and 1 molecule of RNA (21S).</text>
</comment>
<dbReference type="InterPro" id="IPR038340">
    <property type="entry name" value="MRP-L47_sf"/>
</dbReference>
<evidence type="ECO:0000256" key="5">
    <source>
        <dbReference type="ARBA" id="ARBA00023274"/>
    </source>
</evidence>
<evidence type="ECO:0000256" key="7">
    <source>
        <dbReference type="ARBA" id="ARBA00035289"/>
    </source>
</evidence>
<evidence type="ECO:0000256" key="1">
    <source>
        <dbReference type="ARBA" id="ARBA00004173"/>
    </source>
</evidence>
<sequence length="246" mass="28269">MHRQSVLRLARQTGAFPVGELPPPYLAPSLHFSLNRSPAQAANFSSTAVAAGQGRDLNKSRAVSAIHRTGPKFKLGVSKYELPKPVPRGEVERRHPTPDHGLWGFFPKDRQALSTPEYDVAHGRSWSIQELREKSWDDLHSLWWVCIKERNRIATSNLERTRLKAGYGEYESNERDRVVRVTQNGIKHVLRERWYAWEDAQKLYKDGYRPQNEDLPVATEESEQPKEPKESEEPTESEKSEKSEKS</sequence>
<accession>A0A395I8T3</accession>
<gene>
    <name evidence="10" type="ORF">BO97DRAFT_467776</name>
</gene>
<keyword evidence="5" id="KW-0687">Ribonucleoprotein</keyword>
<evidence type="ECO:0000256" key="2">
    <source>
        <dbReference type="ARBA" id="ARBA00009254"/>
    </source>
</evidence>
<keyword evidence="4" id="KW-0496">Mitochondrion</keyword>
<dbReference type="EMBL" id="KZ824269">
    <property type="protein sequence ID" value="RAL16441.1"/>
    <property type="molecule type" value="Genomic_DNA"/>
</dbReference>
<evidence type="ECO:0000256" key="6">
    <source>
        <dbReference type="ARBA" id="ARBA00026009"/>
    </source>
</evidence>
<name>A0A395I8T3_ASPHC</name>
<dbReference type="OrthoDB" id="270763at2759"/>
<dbReference type="PANTHER" id="PTHR21183:SF18">
    <property type="entry name" value="LARGE RIBOSOMAL SUBUNIT PROTEIN UL29M"/>
    <property type="match status" value="1"/>
</dbReference>
<keyword evidence="3" id="KW-0689">Ribosomal protein</keyword>
<dbReference type="Pfam" id="PF06984">
    <property type="entry name" value="MRP-L47"/>
    <property type="match status" value="1"/>
</dbReference>
<protein>
    <recommendedName>
        <fullName evidence="7">Large ribosomal subunit protein uL29m</fullName>
    </recommendedName>
    <alternativeName>
        <fullName evidence="8">54S ribosomal protein L4, mitochondrial</fullName>
    </alternativeName>
</protein>
<dbReference type="InterPro" id="IPR010729">
    <property type="entry name" value="Ribosomal_uL29_mit"/>
</dbReference>
<dbReference type="VEuPathDB" id="FungiDB:BO97DRAFT_467776"/>
<dbReference type="Gene3D" id="6.10.330.20">
    <property type="match status" value="1"/>
</dbReference>
<feature type="region of interest" description="Disordered" evidence="9">
    <location>
        <begin position="208"/>
        <end position="246"/>
    </location>
</feature>
<evidence type="ECO:0000256" key="4">
    <source>
        <dbReference type="ARBA" id="ARBA00023128"/>
    </source>
</evidence>
<dbReference type="PANTHER" id="PTHR21183">
    <property type="entry name" value="RIBOSOMAL PROTEIN L47, MITOCHONDRIAL-RELATED"/>
    <property type="match status" value="1"/>
</dbReference>
<comment type="subcellular location">
    <subcellularLocation>
        <location evidence="1">Mitochondrion</location>
    </subcellularLocation>
</comment>
<reference evidence="10 11" key="1">
    <citation type="submission" date="2018-02" db="EMBL/GenBank/DDBJ databases">
        <title>The genomes of Aspergillus section Nigri reveals drivers in fungal speciation.</title>
        <authorList>
            <consortium name="DOE Joint Genome Institute"/>
            <person name="Vesth T.C."/>
            <person name="Nybo J."/>
            <person name="Theobald S."/>
            <person name="Brandl J."/>
            <person name="Frisvad J.C."/>
            <person name="Nielsen K.F."/>
            <person name="Lyhne E.K."/>
            <person name="Kogle M.E."/>
            <person name="Kuo A."/>
            <person name="Riley R."/>
            <person name="Clum A."/>
            <person name="Nolan M."/>
            <person name="Lipzen A."/>
            <person name="Salamov A."/>
            <person name="Henrissat B."/>
            <person name="Wiebenga A."/>
            <person name="De vries R.P."/>
            <person name="Grigoriev I.V."/>
            <person name="Mortensen U.H."/>
            <person name="Andersen M.R."/>
            <person name="Baker S.E."/>
        </authorList>
    </citation>
    <scope>NUCLEOTIDE SEQUENCE [LARGE SCALE GENOMIC DNA]</scope>
    <source>
        <strain evidence="10 11">CBS 101889</strain>
    </source>
</reference>
<evidence type="ECO:0000313" key="11">
    <source>
        <dbReference type="Proteomes" id="UP000248961"/>
    </source>
</evidence>
<dbReference type="AlphaFoldDB" id="A0A395I8T3"/>
<dbReference type="GO" id="GO:0032543">
    <property type="term" value="P:mitochondrial translation"/>
    <property type="evidence" value="ECO:0007669"/>
    <property type="project" value="TreeGrafter"/>
</dbReference>
<evidence type="ECO:0000256" key="9">
    <source>
        <dbReference type="SAM" id="MobiDB-lite"/>
    </source>
</evidence>
<proteinExistence type="inferred from homology"/>